<organism evidence="2 3">
    <name type="scientific">Alistipes communis</name>
    <dbReference type="NCBI Taxonomy" id="2585118"/>
    <lineage>
        <taxon>Bacteria</taxon>
        <taxon>Pseudomonadati</taxon>
        <taxon>Bacteroidota</taxon>
        <taxon>Bacteroidia</taxon>
        <taxon>Bacteroidales</taxon>
        <taxon>Rikenellaceae</taxon>
        <taxon>Alistipes</taxon>
    </lineage>
</organism>
<dbReference type="RefSeq" id="WP_141412421.1">
    <property type="nucleotide sequence ID" value="NZ_AP019735.1"/>
</dbReference>
<gene>
    <name evidence="2" type="ORF">A5CBH24_10720</name>
</gene>
<evidence type="ECO:0008006" key="4">
    <source>
        <dbReference type="Google" id="ProtNLM"/>
    </source>
</evidence>
<dbReference type="EMBL" id="AP019735">
    <property type="protein sequence ID" value="BBL03759.1"/>
    <property type="molecule type" value="Genomic_DNA"/>
</dbReference>
<evidence type="ECO:0000256" key="1">
    <source>
        <dbReference type="SAM" id="SignalP"/>
    </source>
</evidence>
<feature type="chain" id="PRO_5021504027" description="DUF4595 domain-containing protein" evidence="1">
    <location>
        <begin position="24"/>
        <end position="138"/>
    </location>
</feature>
<dbReference type="OrthoDB" id="7342920at2"/>
<protein>
    <recommendedName>
        <fullName evidence="4">DUF4595 domain-containing protein</fullName>
    </recommendedName>
</protein>
<keyword evidence="1" id="KW-0732">Signal</keyword>
<name>A0A4Y1WU13_9BACT</name>
<dbReference type="GeneID" id="78341789"/>
<evidence type="ECO:0000313" key="3">
    <source>
        <dbReference type="Proteomes" id="UP000318946"/>
    </source>
</evidence>
<dbReference type="SUPFAM" id="SSF82185">
    <property type="entry name" value="Histone H3 K4-specific methyltransferase SET7/9 N-terminal domain"/>
    <property type="match status" value="1"/>
</dbReference>
<dbReference type="AlphaFoldDB" id="A0A4Y1WU13"/>
<keyword evidence="3" id="KW-1185">Reference proteome</keyword>
<evidence type="ECO:0000313" key="2">
    <source>
        <dbReference type="EMBL" id="BBL03759.1"/>
    </source>
</evidence>
<sequence length="138" mass="15755">MKKISLLLTALFSLGLSQGYAQALKTVRTYYDLFSTRPYEVYTVNARTGQKHGTYNLYMEDGTLGITMTYANGALNGLYRQYGFADGSAADQSKPRIEANYLNDKLHGYYMEYMILNGQRKPRIERTYDKGIIIEETT</sequence>
<feature type="signal peptide" evidence="1">
    <location>
        <begin position="1"/>
        <end position="23"/>
    </location>
</feature>
<dbReference type="KEGG" id="acou:A5CBH24_10720"/>
<proteinExistence type="predicted"/>
<accession>A0A4Y1WU13</accession>
<reference evidence="3" key="1">
    <citation type="submission" date="2019-06" db="EMBL/GenBank/DDBJ databases">
        <title>Alistipes onderdonkii subsp. vulgaris subsp. nov., Alistipes dispar sp. nov. and Alistipes communis sp. nov., isolated from human faeces, and creation of Alistipes onderdonkii subsp. onderdonkii subsp. nov.</title>
        <authorList>
            <person name="Sakamoto M."/>
            <person name="Ikeyama N."/>
            <person name="Ogata Y."/>
            <person name="Suda W."/>
            <person name="Iino T."/>
            <person name="Hattori M."/>
            <person name="Ohkuma M."/>
        </authorList>
    </citation>
    <scope>NUCLEOTIDE SEQUENCE [LARGE SCALE GENOMIC DNA]</scope>
    <source>
        <strain evidence="3">5CBH24</strain>
    </source>
</reference>
<dbReference type="Gene3D" id="2.20.110.10">
    <property type="entry name" value="Histone H3 K4-specific methyltransferase SET7/9 N-terminal domain"/>
    <property type="match status" value="1"/>
</dbReference>
<dbReference type="Proteomes" id="UP000318946">
    <property type="component" value="Chromosome"/>
</dbReference>